<feature type="domain" description="Transketolase-like pyrimidine-binding" evidence="5">
    <location>
        <begin position="33"/>
        <end position="208"/>
    </location>
</feature>
<reference evidence="6 7" key="1">
    <citation type="submission" date="2020-08" db="EMBL/GenBank/DDBJ databases">
        <title>A Genomic Blueprint of the Chicken Gut Microbiome.</title>
        <authorList>
            <person name="Gilroy R."/>
            <person name="Ravi A."/>
            <person name="Getino M."/>
            <person name="Pursley I."/>
            <person name="Horton D.L."/>
            <person name="Alikhan N.-F."/>
            <person name="Baker D."/>
            <person name="Gharbi K."/>
            <person name="Hall N."/>
            <person name="Watson M."/>
            <person name="Adriaenssens E.M."/>
            <person name="Foster-Nyarko E."/>
            <person name="Jarju S."/>
            <person name="Secka A."/>
            <person name="Antonio M."/>
            <person name="Oren A."/>
            <person name="Chaudhuri R."/>
            <person name="La Ragione R.M."/>
            <person name="Hildebrand F."/>
            <person name="Pallen M.J."/>
        </authorList>
    </citation>
    <scope>NUCLEOTIDE SEQUENCE [LARGE SCALE GENOMIC DNA]</scope>
    <source>
        <strain evidence="6 7">Re1</strain>
    </source>
</reference>
<feature type="compositionally biased region" description="Low complexity" evidence="4">
    <location>
        <begin position="1"/>
        <end position="20"/>
    </location>
</feature>
<organism evidence="6 7">
    <name type="scientific">Microbacterium commune</name>
    <dbReference type="NCBI Taxonomy" id="2762219"/>
    <lineage>
        <taxon>Bacteria</taxon>
        <taxon>Bacillati</taxon>
        <taxon>Actinomycetota</taxon>
        <taxon>Actinomycetes</taxon>
        <taxon>Micrococcales</taxon>
        <taxon>Microbacteriaceae</taxon>
        <taxon>Microbacterium</taxon>
    </lineage>
</organism>
<keyword evidence="3" id="KW-0786">Thiamine pyrophosphate</keyword>
<evidence type="ECO:0000313" key="6">
    <source>
        <dbReference type="EMBL" id="MBD8012620.1"/>
    </source>
</evidence>
<dbReference type="InterPro" id="IPR029061">
    <property type="entry name" value="THDP-binding"/>
</dbReference>
<dbReference type="CDD" id="cd07036">
    <property type="entry name" value="TPP_PYR_E1-PDHc-beta_like"/>
    <property type="match status" value="1"/>
</dbReference>
<evidence type="ECO:0000313" key="7">
    <source>
        <dbReference type="Proteomes" id="UP000611521"/>
    </source>
</evidence>
<comment type="cofactor">
    <cofactor evidence="1">
        <name>thiamine diphosphate</name>
        <dbReference type="ChEBI" id="CHEBI:58937"/>
    </cofactor>
</comment>
<dbReference type="SUPFAM" id="SSF52518">
    <property type="entry name" value="Thiamin diphosphate-binding fold (THDP-binding)"/>
    <property type="match status" value="1"/>
</dbReference>
<keyword evidence="7" id="KW-1185">Reference proteome</keyword>
<name>A0ABR8W6G5_9MICO</name>
<dbReference type="Pfam" id="PF02779">
    <property type="entry name" value="Transket_pyr"/>
    <property type="match status" value="1"/>
</dbReference>
<dbReference type="EMBL" id="JACSPX010000002">
    <property type="protein sequence ID" value="MBD8012620.1"/>
    <property type="molecule type" value="Genomic_DNA"/>
</dbReference>
<dbReference type="SUPFAM" id="SSF52922">
    <property type="entry name" value="TK C-terminal domain-like"/>
    <property type="match status" value="1"/>
</dbReference>
<evidence type="ECO:0000256" key="4">
    <source>
        <dbReference type="SAM" id="MobiDB-lite"/>
    </source>
</evidence>
<dbReference type="InterPro" id="IPR009014">
    <property type="entry name" value="Transketo_C/PFOR_II"/>
</dbReference>
<evidence type="ECO:0000256" key="3">
    <source>
        <dbReference type="ARBA" id="ARBA00023052"/>
    </source>
</evidence>
<dbReference type="PANTHER" id="PTHR43257:SF2">
    <property type="entry name" value="PYRUVATE DEHYDROGENASE E1 COMPONENT SUBUNIT BETA"/>
    <property type="match status" value="1"/>
</dbReference>
<accession>A0ABR8W6G5</accession>
<comment type="caution">
    <text evidence="6">The sequence shown here is derived from an EMBL/GenBank/DDBJ whole genome shotgun (WGS) entry which is preliminary data.</text>
</comment>
<dbReference type="Gene3D" id="3.40.50.920">
    <property type="match status" value="1"/>
</dbReference>
<sequence>MACTPSRTPVSSVSATSTPRTWHRSRKPEMSRMTMGKALNAGLRQAMLDDEKVVLMGEDIGTLGGVFRITDGLKDEFGAKRVIDTPLAESGIVGTAVGLAFRGYRPVVEIQFDGFIYPAFDQIVSQVAKLHYRTQGRVKMPITIRVPWAGGIGAAEHHSESPEAYFVHTAGLRVIAVSDPQDAYRCLRQAIACDDPVLFFEPKRLYHHKGEVDLTAPLADAPPMGLARVVRHGTDATIITYGAMVGTALDAAAAAEDEGVSLEVIDLRSLSPVDYETVCASVRRTGRVVVAHEASREAGVAAEVIASITEYCFEYLEAAPVRVTGHDIPYPPAKLEQFHLPDLDRILDAVDRVLDRPHSLSAADAKGDER</sequence>
<dbReference type="Gene3D" id="3.40.50.970">
    <property type="match status" value="1"/>
</dbReference>
<evidence type="ECO:0000259" key="5">
    <source>
        <dbReference type="SMART" id="SM00861"/>
    </source>
</evidence>
<evidence type="ECO:0000256" key="2">
    <source>
        <dbReference type="ARBA" id="ARBA00023002"/>
    </source>
</evidence>
<dbReference type="Proteomes" id="UP000611521">
    <property type="component" value="Unassembled WGS sequence"/>
</dbReference>
<gene>
    <name evidence="6" type="ORF">H9633_09950</name>
</gene>
<dbReference type="InterPro" id="IPR033248">
    <property type="entry name" value="Transketolase_C"/>
</dbReference>
<dbReference type="SMART" id="SM00861">
    <property type="entry name" value="Transket_pyr"/>
    <property type="match status" value="1"/>
</dbReference>
<protein>
    <submittedName>
        <fullName evidence="6">Alpha-ketoacid dehydrogenase subunit beta</fullName>
    </submittedName>
</protein>
<evidence type="ECO:0000256" key="1">
    <source>
        <dbReference type="ARBA" id="ARBA00001964"/>
    </source>
</evidence>
<dbReference type="PANTHER" id="PTHR43257">
    <property type="entry name" value="PYRUVATE DEHYDROGENASE E1 COMPONENT BETA SUBUNIT"/>
    <property type="match status" value="1"/>
</dbReference>
<dbReference type="Pfam" id="PF02780">
    <property type="entry name" value="Transketolase_C"/>
    <property type="match status" value="1"/>
</dbReference>
<keyword evidence="2" id="KW-0560">Oxidoreductase</keyword>
<dbReference type="InterPro" id="IPR005475">
    <property type="entry name" value="Transketolase-like_Pyr-bd"/>
</dbReference>
<feature type="region of interest" description="Disordered" evidence="4">
    <location>
        <begin position="1"/>
        <end position="31"/>
    </location>
</feature>
<proteinExistence type="predicted"/>